<organism evidence="1">
    <name type="scientific">marine sediment metagenome</name>
    <dbReference type="NCBI Taxonomy" id="412755"/>
    <lineage>
        <taxon>unclassified sequences</taxon>
        <taxon>metagenomes</taxon>
        <taxon>ecological metagenomes</taxon>
    </lineage>
</organism>
<name>A0A0F9N2Y3_9ZZZZ</name>
<protein>
    <submittedName>
        <fullName evidence="1">Uncharacterized protein</fullName>
    </submittedName>
</protein>
<accession>A0A0F9N2Y3</accession>
<reference evidence="1" key="1">
    <citation type="journal article" date="2015" name="Nature">
        <title>Complex archaea that bridge the gap between prokaryotes and eukaryotes.</title>
        <authorList>
            <person name="Spang A."/>
            <person name="Saw J.H."/>
            <person name="Jorgensen S.L."/>
            <person name="Zaremba-Niedzwiedzka K."/>
            <person name="Martijn J."/>
            <person name="Lind A.E."/>
            <person name="van Eijk R."/>
            <person name="Schleper C."/>
            <person name="Guy L."/>
            <person name="Ettema T.J."/>
        </authorList>
    </citation>
    <scope>NUCLEOTIDE SEQUENCE</scope>
</reference>
<evidence type="ECO:0000313" key="1">
    <source>
        <dbReference type="EMBL" id="KKN13915.1"/>
    </source>
</evidence>
<gene>
    <name evidence="1" type="ORF">LCGC14_1001520</name>
</gene>
<proteinExistence type="predicted"/>
<dbReference type="AlphaFoldDB" id="A0A0F9N2Y3"/>
<dbReference type="EMBL" id="LAZR01003871">
    <property type="protein sequence ID" value="KKN13915.1"/>
    <property type="molecule type" value="Genomic_DNA"/>
</dbReference>
<comment type="caution">
    <text evidence="1">The sequence shown here is derived from an EMBL/GenBank/DDBJ whole genome shotgun (WGS) entry which is preliminary data.</text>
</comment>
<sequence length="144" mass="16280">MQFFPANAYQYLHIMNGMGIPVPSGSLDMLEYTEWLHTQREYATRTGTAGLVSTNFYLVLAFPQEDFADQIDVHPDLPMMVPASGTTPPILGVFPDEKSASVAMSRDDERVHLMYKLRLRGHQGIRDFLEYMATHDMMETMGGT</sequence>